<feature type="compositionally biased region" description="Basic and acidic residues" evidence="1">
    <location>
        <begin position="1"/>
        <end position="13"/>
    </location>
</feature>
<dbReference type="AlphaFoldDB" id="W4M1B5"/>
<comment type="caution">
    <text evidence="2">The sequence shown here is derived from an EMBL/GenBank/DDBJ whole genome shotgun (WGS) entry which is preliminary data.</text>
</comment>
<evidence type="ECO:0000256" key="1">
    <source>
        <dbReference type="SAM" id="MobiDB-lite"/>
    </source>
</evidence>
<name>W4M1B5_ENTF1</name>
<evidence type="ECO:0000313" key="2">
    <source>
        <dbReference type="EMBL" id="ETX03751.1"/>
    </source>
</evidence>
<feature type="compositionally biased region" description="Polar residues" evidence="1">
    <location>
        <begin position="34"/>
        <end position="53"/>
    </location>
</feature>
<gene>
    <name evidence="2" type="ORF">ETSY1_46260</name>
</gene>
<reference evidence="2 3" key="1">
    <citation type="journal article" date="2014" name="Nature">
        <title>An environmental bacterial taxon with a large and distinct metabolic repertoire.</title>
        <authorList>
            <person name="Wilson M.C."/>
            <person name="Mori T."/>
            <person name="Ruckert C."/>
            <person name="Uria A.R."/>
            <person name="Helf M.J."/>
            <person name="Takada K."/>
            <person name="Gernert C."/>
            <person name="Steffens U.A."/>
            <person name="Heycke N."/>
            <person name="Schmitt S."/>
            <person name="Rinke C."/>
            <person name="Helfrich E.J."/>
            <person name="Brachmann A.O."/>
            <person name="Gurgui C."/>
            <person name="Wakimoto T."/>
            <person name="Kracht M."/>
            <person name="Crusemann M."/>
            <person name="Hentschel U."/>
            <person name="Abe I."/>
            <person name="Matsunaga S."/>
            <person name="Kalinowski J."/>
            <person name="Takeyama H."/>
            <person name="Piel J."/>
        </authorList>
    </citation>
    <scope>NUCLEOTIDE SEQUENCE [LARGE SCALE GENOMIC DNA]</scope>
    <source>
        <strain evidence="3">TSY1</strain>
        <plasmid evidence="2">pTSY</plasmid>
    </source>
</reference>
<keyword evidence="3" id="KW-1185">Reference proteome</keyword>
<keyword evidence="2" id="KW-0614">Plasmid</keyword>
<proteinExistence type="predicted"/>
<protein>
    <submittedName>
        <fullName evidence="2">Uncharacterized protein</fullName>
    </submittedName>
</protein>
<dbReference type="HOGENOM" id="CLU_2116521_0_0_7"/>
<feature type="region of interest" description="Disordered" evidence="1">
    <location>
        <begin position="1"/>
        <end position="53"/>
    </location>
</feature>
<organism evidence="2 3">
    <name type="scientific">Entotheonella factor</name>
    <dbReference type="NCBI Taxonomy" id="1429438"/>
    <lineage>
        <taxon>Bacteria</taxon>
        <taxon>Pseudomonadati</taxon>
        <taxon>Nitrospinota/Tectimicrobiota group</taxon>
        <taxon>Candidatus Tectimicrobiota</taxon>
        <taxon>Candidatus Entotheonellia</taxon>
        <taxon>Candidatus Entotheonellales</taxon>
        <taxon>Candidatus Entotheonellaceae</taxon>
        <taxon>Candidatus Entotheonella</taxon>
    </lineage>
</organism>
<evidence type="ECO:0000313" key="3">
    <source>
        <dbReference type="Proteomes" id="UP000019141"/>
    </source>
</evidence>
<dbReference type="Proteomes" id="UP000019141">
    <property type="component" value="Unassembled WGS sequence"/>
</dbReference>
<dbReference type="EMBL" id="AZHW01000008">
    <property type="protein sequence ID" value="ETX03751.1"/>
    <property type="molecule type" value="Genomic_DNA"/>
</dbReference>
<accession>W4M1B5</accession>
<sequence length="114" mass="12638">MAKKTPSEAKDTELLSIIRGASTSTEEPKKVEPTTLSSQDTSPSANQQGRKTSIYLNPDDLKLLRELTLWLAGQGRRVNDTLIIRAALRSVQTGSAFLEAYDTAAKSDRRYKRI</sequence>
<geneLocation type="plasmid" evidence="2">
    <name>pTSY</name>
</geneLocation>